<dbReference type="EMBL" id="JAPDGR010000012">
    <property type="protein sequence ID" value="KAJ2998940.1"/>
    <property type="molecule type" value="Genomic_DNA"/>
</dbReference>
<sequence length="397" mass="44224">MDAAAFAFPTEPLDRGLSQKSQVVLGVTWTFFALALLCLFLRFYLTRKFRRPFTPDDWVMLLALALHTLFQVFFTLNCIAGFGYEMQTMTIQQIVDMGKWAWATVPLNLLANLASRVSITLLLVHIFSVRTWFKRLIITKTALLTTIGLANFIFIFFQASPFPASWDFRIPAKWRLSHEPHNILIFTELILFVLSDFIDGMLPALLVWKLHMPLQQKLLLMIMMAGTLITMGIAIGRAAIVSDSLNKSTDASAKDGMNPAKVYVIFGVTSLLASVEISLLIILGSGPKLRVISKLSVFDKISSSVASVFSRLWPGTQLSVSKSGSRPDEGASDVELNKVGAVPFPEHPGGCYSSFVQHERHGMTPQHSKENQMDHITVTESYAVTHNQSPKQTNTQV</sequence>
<keyword evidence="2" id="KW-1185">Reference proteome</keyword>
<organism evidence="1 2">
    <name type="scientific">Xylaria curta</name>
    <dbReference type="NCBI Taxonomy" id="42375"/>
    <lineage>
        <taxon>Eukaryota</taxon>
        <taxon>Fungi</taxon>
        <taxon>Dikarya</taxon>
        <taxon>Ascomycota</taxon>
        <taxon>Pezizomycotina</taxon>
        <taxon>Sordariomycetes</taxon>
        <taxon>Xylariomycetidae</taxon>
        <taxon>Xylariales</taxon>
        <taxon>Xylariaceae</taxon>
        <taxon>Xylaria</taxon>
    </lineage>
</organism>
<gene>
    <name evidence="1" type="ORF">NUW58_g170</name>
</gene>
<proteinExistence type="predicted"/>
<evidence type="ECO:0000313" key="1">
    <source>
        <dbReference type="EMBL" id="KAJ2998940.1"/>
    </source>
</evidence>
<comment type="caution">
    <text evidence="1">The sequence shown here is derived from an EMBL/GenBank/DDBJ whole genome shotgun (WGS) entry which is preliminary data.</text>
</comment>
<reference evidence="1" key="1">
    <citation type="submission" date="2022-10" db="EMBL/GenBank/DDBJ databases">
        <title>Genome Sequence of Xylaria curta.</title>
        <authorList>
            <person name="Buettner E."/>
        </authorList>
    </citation>
    <scope>NUCLEOTIDE SEQUENCE</scope>
    <source>
        <strain evidence="1">Babe10</strain>
    </source>
</reference>
<evidence type="ECO:0000313" key="2">
    <source>
        <dbReference type="Proteomes" id="UP001143856"/>
    </source>
</evidence>
<protein>
    <submittedName>
        <fullName evidence="1">Uncharacterized protein</fullName>
    </submittedName>
</protein>
<accession>A0ACC1PQR7</accession>
<name>A0ACC1PQR7_9PEZI</name>
<dbReference type="Proteomes" id="UP001143856">
    <property type="component" value="Unassembled WGS sequence"/>
</dbReference>